<dbReference type="Pfam" id="PF01471">
    <property type="entry name" value="PG_binding_1"/>
    <property type="match status" value="1"/>
</dbReference>
<feature type="domain" description="LysM" evidence="1">
    <location>
        <begin position="210"/>
        <end position="253"/>
    </location>
</feature>
<evidence type="ECO:0000313" key="3">
    <source>
        <dbReference type="Proteomes" id="UP000476934"/>
    </source>
</evidence>
<comment type="caution">
    <text evidence="2">The sequence shown here is derived from an EMBL/GenBank/DDBJ whole genome shotgun (WGS) entry which is preliminary data.</text>
</comment>
<sequence length="331" mass="36029">MSKGFDCATKLTTVTAKLLKAAGFDYVARYLGNSWKTFDAAEAKAIHDAGLNLISIFEKNSTYVGYFTKSQGIADAKEAEQYAKAVGQPTGTAIYFTVDYNAQSSHMGAIKDYLAGVKETIKDYKIGLYGSYSVINAMKDMVDYHWQTYAWSGGKVADFIHMHQYENGVSVSGISLDRNDIKKDPGHWGKVATVKASSTKTVVKKVSVPDSYTVKKGDTLSEIGAKYGLDYHDLKTWNGLKSDTIYPGQKLKLKKPTTKAKTNGKAIVPYPGHLIKNGSTGKDVIRIQNAVGVTADGLYGAKTEAAVKAYQKRHGLAVDGIVGPDTWNVMF</sequence>
<dbReference type="InterPro" id="IPR002477">
    <property type="entry name" value="Peptidoglycan-bd-like"/>
</dbReference>
<dbReference type="SUPFAM" id="SSF54106">
    <property type="entry name" value="LysM domain"/>
    <property type="match status" value="1"/>
</dbReference>
<dbReference type="InterPro" id="IPR036779">
    <property type="entry name" value="LysM_dom_sf"/>
</dbReference>
<dbReference type="InterPro" id="IPR015020">
    <property type="entry name" value="Rv2525c-like_Glyco_Hydro-like"/>
</dbReference>
<proteinExistence type="predicted"/>
<dbReference type="InterPro" id="IPR017853">
    <property type="entry name" value="GH"/>
</dbReference>
<name>A0A6M0P7M2_9BACI</name>
<dbReference type="Pfam" id="PF08924">
    <property type="entry name" value="Rv2525c_GlyHyd-like"/>
    <property type="match status" value="1"/>
</dbReference>
<dbReference type="SUPFAM" id="SSF51445">
    <property type="entry name" value="(Trans)glycosidases"/>
    <property type="match status" value="1"/>
</dbReference>
<dbReference type="SMART" id="SM00257">
    <property type="entry name" value="LysM"/>
    <property type="match status" value="1"/>
</dbReference>
<dbReference type="InterPro" id="IPR036365">
    <property type="entry name" value="PGBD-like_sf"/>
</dbReference>
<dbReference type="Gene3D" id="1.10.101.10">
    <property type="entry name" value="PGBD-like superfamily/PGBD"/>
    <property type="match status" value="1"/>
</dbReference>
<dbReference type="CDD" id="cd00118">
    <property type="entry name" value="LysM"/>
    <property type="match status" value="1"/>
</dbReference>
<dbReference type="AlphaFoldDB" id="A0A6M0P7M2"/>
<dbReference type="PANTHER" id="PTHR33734">
    <property type="entry name" value="LYSM DOMAIN-CONTAINING GPI-ANCHORED PROTEIN 2"/>
    <property type="match status" value="1"/>
</dbReference>
<evidence type="ECO:0000313" key="2">
    <source>
        <dbReference type="EMBL" id="NEY20493.1"/>
    </source>
</evidence>
<evidence type="ECO:0000259" key="1">
    <source>
        <dbReference type="PROSITE" id="PS51782"/>
    </source>
</evidence>
<keyword evidence="3" id="KW-1185">Reference proteome</keyword>
<organism evidence="2 3">
    <name type="scientific">Heyndrickxia ginsengihumi</name>
    <dbReference type="NCBI Taxonomy" id="363870"/>
    <lineage>
        <taxon>Bacteria</taxon>
        <taxon>Bacillati</taxon>
        <taxon>Bacillota</taxon>
        <taxon>Bacilli</taxon>
        <taxon>Bacillales</taxon>
        <taxon>Bacillaceae</taxon>
        <taxon>Heyndrickxia</taxon>
    </lineage>
</organism>
<dbReference type="Proteomes" id="UP000476934">
    <property type="component" value="Unassembled WGS sequence"/>
</dbReference>
<dbReference type="InterPro" id="IPR036366">
    <property type="entry name" value="PGBDSf"/>
</dbReference>
<accession>A0A6M0P7M2</accession>
<dbReference type="SUPFAM" id="SSF47090">
    <property type="entry name" value="PGBD-like"/>
    <property type="match status" value="1"/>
</dbReference>
<gene>
    <name evidence="2" type="ORF">G4D61_11050</name>
</gene>
<dbReference type="PROSITE" id="PS51782">
    <property type="entry name" value="LYSM"/>
    <property type="match status" value="1"/>
</dbReference>
<dbReference type="PANTHER" id="PTHR33734:SF22">
    <property type="entry name" value="MEMBRANE-BOUND LYTIC MUREIN TRANSGLYCOSYLASE D"/>
    <property type="match status" value="1"/>
</dbReference>
<dbReference type="RefSeq" id="WP_163173924.1">
    <property type="nucleotide sequence ID" value="NZ_JAAIWK010000017.1"/>
</dbReference>
<dbReference type="InterPro" id="IPR018392">
    <property type="entry name" value="LysM"/>
</dbReference>
<dbReference type="EMBL" id="JAAIWK010000017">
    <property type="protein sequence ID" value="NEY20493.1"/>
    <property type="molecule type" value="Genomic_DNA"/>
</dbReference>
<reference evidence="2 3" key="2">
    <citation type="submission" date="2020-03" db="EMBL/GenBank/DDBJ databases">
        <title>Bacillus aquiflavi sp. nov., isolated from yellow water of strong flavor Chinese baijiu in Yibin region of China.</title>
        <authorList>
            <person name="Xie J."/>
        </authorList>
    </citation>
    <scope>NUCLEOTIDE SEQUENCE [LARGE SCALE GENOMIC DNA]</scope>
    <source>
        <strain evidence="2 3">Gsoil 114</strain>
    </source>
</reference>
<dbReference type="Pfam" id="PF01476">
    <property type="entry name" value="LysM"/>
    <property type="match status" value="1"/>
</dbReference>
<reference evidence="2 3" key="1">
    <citation type="submission" date="2020-02" db="EMBL/GenBank/DDBJ databases">
        <authorList>
            <person name="Feng H."/>
        </authorList>
    </citation>
    <scope>NUCLEOTIDE SEQUENCE [LARGE SCALE GENOMIC DNA]</scope>
    <source>
        <strain evidence="2 3">Gsoil 114</strain>
    </source>
</reference>
<protein>
    <submittedName>
        <fullName evidence="2">DUF1906 domain-containing protein</fullName>
    </submittedName>
</protein>
<dbReference type="Gene3D" id="3.20.20.80">
    <property type="entry name" value="Glycosidases"/>
    <property type="match status" value="1"/>
</dbReference>
<dbReference type="Gene3D" id="3.10.350.10">
    <property type="entry name" value="LysM domain"/>
    <property type="match status" value="1"/>
</dbReference>